<dbReference type="GO" id="GO:0015074">
    <property type="term" value="P:DNA integration"/>
    <property type="evidence" value="ECO:0007669"/>
    <property type="project" value="InterPro"/>
</dbReference>
<dbReference type="FunFam" id="3.30.70.270:FF:000020">
    <property type="entry name" value="Transposon Tf2-6 polyprotein-like Protein"/>
    <property type="match status" value="1"/>
</dbReference>
<evidence type="ECO:0000256" key="2">
    <source>
        <dbReference type="ARBA" id="ARBA00022670"/>
    </source>
</evidence>
<dbReference type="SUPFAM" id="SSF56672">
    <property type="entry name" value="DNA/RNA polymerases"/>
    <property type="match status" value="1"/>
</dbReference>
<dbReference type="GO" id="GO:0004519">
    <property type="term" value="F:endonuclease activity"/>
    <property type="evidence" value="ECO:0007669"/>
    <property type="project" value="UniProtKB-KW"/>
</dbReference>
<dbReference type="SUPFAM" id="SSF57756">
    <property type="entry name" value="Retrovirus zinc finger-like domains"/>
    <property type="match status" value="1"/>
</dbReference>
<dbReference type="GO" id="GO:0003964">
    <property type="term" value="F:RNA-directed DNA polymerase activity"/>
    <property type="evidence" value="ECO:0007669"/>
    <property type="project" value="UniProtKB-EC"/>
</dbReference>
<evidence type="ECO:0000256" key="1">
    <source>
        <dbReference type="ARBA" id="ARBA00012493"/>
    </source>
</evidence>
<dbReference type="EnsemblMetazoa" id="ENSAATROPT016145">
    <property type="protein sequence ID" value="ENSAATROPP014180"/>
    <property type="gene ID" value="ENSAATROPG013215"/>
</dbReference>
<dbReference type="Pfam" id="PF00665">
    <property type="entry name" value="rve"/>
    <property type="match status" value="1"/>
</dbReference>
<dbReference type="GO" id="GO:0042575">
    <property type="term" value="C:DNA polymerase complex"/>
    <property type="evidence" value="ECO:0007669"/>
    <property type="project" value="UniProtKB-ARBA"/>
</dbReference>
<dbReference type="Pfam" id="PF00098">
    <property type="entry name" value="zf-CCHC"/>
    <property type="match status" value="1"/>
</dbReference>
<evidence type="ECO:0000259" key="14">
    <source>
        <dbReference type="PROSITE" id="PS50175"/>
    </source>
</evidence>
<keyword evidence="5" id="KW-0540">Nuclease</keyword>
<keyword evidence="12" id="KW-0175">Coiled coil</keyword>
<dbReference type="CDD" id="cd00303">
    <property type="entry name" value="retropepsin_like"/>
    <property type="match status" value="1"/>
</dbReference>
<reference evidence="17" key="1">
    <citation type="submission" date="2024-04" db="UniProtKB">
        <authorList>
            <consortium name="EnsemblMetazoa"/>
        </authorList>
    </citation>
    <scope>IDENTIFICATION</scope>
    <source>
        <strain evidence="17">EBRO</strain>
    </source>
</reference>
<dbReference type="InterPro" id="IPR001584">
    <property type="entry name" value="Integrase_cat-core"/>
</dbReference>
<dbReference type="Gene3D" id="3.30.70.270">
    <property type="match status" value="2"/>
</dbReference>
<evidence type="ECO:0000256" key="12">
    <source>
        <dbReference type="SAM" id="Coils"/>
    </source>
</evidence>
<dbReference type="Pfam" id="PF00078">
    <property type="entry name" value="RVT_1"/>
    <property type="match status" value="1"/>
</dbReference>
<evidence type="ECO:0000313" key="18">
    <source>
        <dbReference type="Proteomes" id="UP000075880"/>
    </source>
</evidence>
<protein>
    <recommendedName>
        <fullName evidence="1">RNA-directed DNA polymerase</fullName>
        <ecNumber evidence="1">2.7.7.49</ecNumber>
    </recommendedName>
</protein>
<dbReference type="GO" id="GO:0008270">
    <property type="term" value="F:zinc ion binding"/>
    <property type="evidence" value="ECO:0007669"/>
    <property type="project" value="UniProtKB-KW"/>
</dbReference>
<keyword evidence="11" id="KW-0479">Metal-binding</keyword>
<keyword evidence="2" id="KW-0645">Protease</keyword>
<dbReference type="PANTHER" id="PTHR37984:SF5">
    <property type="entry name" value="PROTEIN NYNRIN-LIKE"/>
    <property type="match status" value="1"/>
</dbReference>
<evidence type="ECO:0000256" key="10">
    <source>
        <dbReference type="ARBA" id="ARBA00023268"/>
    </source>
</evidence>
<sequence>MTCVIHTNKNTKQLLNLVSLCQERGLPTTGTKEEMARLIVANEEIQSEHDVTVLENDVSEDQQGAAAIPKLEPLIVGEKSSPYFFRDVEEGIEEYNADGSRDITAWFREFEDISNLARWSDEHKFIMCRKKLTGVAKSFLATLRGVITYAALKRALLAEFATVVRASDVYRQLASRKKKKDESALEFIYCMQKLAQSIDIEEEDLCEFIVDGFSSDETTRAILYEATTISQLKRKIVLRERADTKSEVDKKKRPLVEQTNKHQRVTPNTRNTKCYNCGQLGGTKCYSCGVYGHKASECMKKQAGTAATNLVTNSDDNVVIIKFGDCLLHALFDSGSGYNIISNKAFQRIGAPPVENTIMTFNGFGGTRTKAIGRFFADVCVCAVPYKNMPFFVVPDGTMAYDALLGRESLQFFSVEVTKDAVKLIPRSNEKEQVAESNVFLAEVFPISTDLGIIVPSDYEQQIIAMIDKYGNEQQPPKESPITMKIVTNEGAVPFRQTPRRFSPPENEVVEQQIEQWLEQGVIQKSSSDFASRVVIVKKKNGKYRLCVDYRKLNSMVLKDGFPIPLIEEVLEKLQRARYFTVMDLTNGFFHVPIEESSRKYTAFATKTGLYEFKRAPFGFCNSPAVFIRFVNTIFQLLINQNTLDVYMDDIVIHGVTPEECLEKMEVVFGKIKEYGLKVNWEKCAFLQRSIVFLGHRVEEGTISPGEEKIRAVKNFKPPQNVKAVQAFLGLTGFFRKFIKSYAIIARPLTNLLKKNVELNMGQLEMEAFRKLKQMLIKEPILRLYDRDAETEVHTDASKYGFGAVLLQKFEGKFYPIWFWSKKTTPGESKQHSYILEAKAIYLAVKKWRHYLLGIKFRIVTDCIAFKQTIKKEDTPREVTQWVMFLQDFDYEVEHRPGERLRHVDCLSRYPEQNVLVISEVTAKIHNQQLKDESLKAIIEILKERPYECYKMKGNLLYKTVEGSDLLVIPKSMERQIIVDAHNVGHFGHAKTMHNVKQLYFIPHLEHKIKQIIESCVKCIMHNRKLGKREGLLHQIDKGNIVDAFSKFVWLYPTKSTGTEEVILRLNSWTEIFGNPERIITDRGSAFTSNNFVDYLKDRQIEHIINTTGVPRGNGQVEIVNKVVLSTLAKLSSDEPSRWYKSVGLVQRAINSTVHSTTKRTPFYAMFGVTMRKGDNEQLQNIINEELYERFETDRAELRRSIREEIERAQIMQKRNYDKTRKVAAAYKLGDLVAIKRTQFIAGRKLAHAYLGPYEVIGANRNDRYKVKRAACCEGPNITVSSADNMKLWCYADLNEESLEDNGLSGQADCENEIEKE</sequence>
<dbReference type="PANTHER" id="PTHR37984">
    <property type="entry name" value="PROTEIN CBG26694"/>
    <property type="match status" value="1"/>
</dbReference>
<dbReference type="PROSITE" id="PS50158">
    <property type="entry name" value="ZF_CCHC"/>
    <property type="match status" value="1"/>
</dbReference>
<dbReference type="InterPro" id="IPR036875">
    <property type="entry name" value="Znf_CCHC_sf"/>
</dbReference>
<keyword evidence="8" id="KW-0378">Hydrolase</keyword>
<keyword evidence="9" id="KW-0238">DNA-binding</keyword>
<feature type="domain" description="CCHC-type" evidence="13">
    <location>
        <begin position="284"/>
        <end position="298"/>
    </location>
</feature>
<keyword evidence="11" id="KW-0862">Zinc</keyword>
<name>A0AAG5DTA5_ANOAO</name>
<keyword evidence="3" id="KW-0808">Transferase</keyword>
<evidence type="ECO:0000259" key="13">
    <source>
        <dbReference type="PROSITE" id="PS50158"/>
    </source>
</evidence>
<dbReference type="Proteomes" id="UP000075880">
    <property type="component" value="Unassembled WGS sequence"/>
</dbReference>
<dbReference type="Pfam" id="PF17921">
    <property type="entry name" value="Integrase_H2C2"/>
    <property type="match status" value="1"/>
</dbReference>
<dbReference type="GO" id="GO:0006508">
    <property type="term" value="P:proteolysis"/>
    <property type="evidence" value="ECO:0007669"/>
    <property type="project" value="UniProtKB-KW"/>
</dbReference>
<dbReference type="PROSITE" id="PS50175">
    <property type="entry name" value="ASP_PROT_RETROV"/>
    <property type="match status" value="1"/>
</dbReference>
<dbReference type="GO" id="GO:0004190">
    <property type="term" value="F:aspartic-type endopeptidase activity"/>
    <property type="evidence" value="ECO:0007669"/>
    <property type="project" value="UniProtKB-KW"/>
</dbReference>
<dbReference type="InterPro" id="IPR043502">
    <property type="entry name" value="DNA/RNA_pol_sf"/>
</dbReference>
<evidence type="ECO:0000259" key="16">
    <source>
        <dbReference type="PROSITE" id="PS50994"/>
    </source>
</evidence>
<keyword evidence="7" id="KW-0255">Endonuclease</keyword>
<feature type="domain" description="Integrase catalytic" evidence="16">
    <location>
        <begin position="1041"/>
        <end position="1170"/>
    </location>
</feature>
<dbReference type="InterPro" id="IPR000477">
    <property type="entry name" value="RT_dom"/>
</dbReference>
<keyword evidence="6" id="KW-0064">Aspartyl protease</keyword>
<dbReference type="InterPro" id="IPR041577">
    <property type="entry name" value="RT_RNaseH_2"/>
</dbReference>
<dbReference type="InterPro" id="IPR041588">
    <property type="entry name" value="Integrase_H2C2"/>
</dbReference>
<dbReference type="EC" id="2.7.7.49" evidence="1"/>
<dbReference type="Gene3D" id="3.10.10.10">
    <property type="entry name" value="HIV Type 1 Reverse Transcriptase, subunit A, domain 1"/>
    <property type="match status" value="1"/>
</dbReference>
<feature type="domain" description="Peptidase A2" evidence="14">
    <location>
        <begin position="328"/>
        <end position="366"/>
    </location>
</feature>
<accession>A0AAG5DTA5</accession>
<evidence type="ECO:0000256" key="4">
    <source>
        <dbReference type="ARBA" id="ARBA00022695"/>
    </source>
</evidence>
<keyword evidence="11" id="KW-0863">Zinc-finger</keyword>
<dbReference type="CDD" id="cd01647">
    <property type="entry name" value="RT_LTR"/>
    <property type="match status" value="1"/>
</dbReference>
<evidence type="ECO:0000313" key="17">
    <source>
        <dbReference type="EnsemblMetazoa" id="ENSAATROPP014180"/>
    </source>
</evidence>
<dbReference type="GO" id="GO:0003677">
    <property type="term" value="F:DNA binding"/>
    <property type="evidence" value="ECO:0007669"/>
    <property type="project" value="UniProtKB-KW"/>
</dbReference>
<evidence type="ECO:0000256" key="8">
    <source>
        <dbReference type="ARBA" id="ARBA00022801"/>
    </source>
</evidence>
<dbReference type="Gene3D" id="2.40.70.10">
    <property type="entry name" value="Acid Proteases"/>
    <property type="match status" value="1"/>
</dbReference>
<evidence type="ECO:0000256" key="5">
    <source>
        <dbReference type="ARBA" id="ARBA00022722"/>
    </source>
</evidence>
<dbReference type="InterPro" id="IPR050951">
    <property type="entry name" value="Retrovirus_Pol_polyprotein"/>
</dbReference>
<dbReference type="CDD" id="cd09274">
    <property type="entry name" value="RNase_HI_RT_Ty3"/>
    <property type="match status" value="1"/>
</dbReference>
<evidence type="ECO:0000256" key="6">
    <source>
        <dbReference type="ARBA" id="ARBA00022750"/>
    </source>
</evidence>
<dbReference type="PROSITE" id="PS50878">
    <property type="entry name" value="RT_POL"/>
    <property type="match status" value="1"/>
</dbReference>
<dbReference type="Gene3D" id="3.30.420.10">
    <property type="entry name" value="Ribonuclease H-like superfamily/Ribonuclease H"/>
    <property type="match status" value="1"/>
</dbReference>
<feature type="coiled-coil region" evidence="12">
    <location>
        <begin position="1188"/>
        <end position="1215"/>
    </location>
</feature>
<dbReference type="InterPro" id="IPR043128">
    <property type="entry name" value="Rev_trsase/Diguanyl_cyclase"/>
</dbReference>
<evidence type="ECO:0000256" key="7">
    <source>
        <dbReference type="ARBA" id="ARBA00022759"/>
    </source>
</evidence>
<dbReference type="InterPro" id="IPR001878">
    <property type="entry name" value="Znf_CCHC"/>
</dbReference>
<dbReference type="InterPro" id="IPR001995">
    <property type="entry name" value="Peptidase_A2_cat"/>
</dbReference>
<keyword evidence="18" id="KW-1185">Reference proteome</keyword>
<evidence type="ECO:0000259" key="15">
    <source>
        <dbReference type="PROSITE" id="PS50878"/>
    </source>
</evidence>
<proteinExistence type="predicted"/>
<dbReference type="InterPro" id="IPR021109">
    <property type="entry name" value="Peptidase_aspartic_dom_sf"/>
</dbReference>
<dbReference type="Gene3D" id="1.10.340.70">
    <property type="match status" value="1"/>
</dbReference>
<evidence type="ECO:0000256" key="11">
    <source>
        <dbReference type="PROSITE-ProRule" id="PRU00047"/>
    </source>
</evidence>
<keyword evidence="10" id="KW-0511">Multifunctional enzyme</keyword>
<organism evidence="17 18">
    <name type="scientific">Anopheles atroparvus</name>
    <name type="common">European mosquito</name>
    <dbReference type="NCBI Taxonomy" id="41427"/>
    <lineage>
        <taxon>Eukaryota</taxon>
        <taxon>Metazoa</taxon>
        <taxon>Ecdysozoa</taxon>
        <taxon>Arthropoda</taxon>
        <taxon>Hexapoda</taxon>
        <taxon>Insecta</taxon>
        <taxon>Pterygota</taxon>
        <taxon>Neoptera</taxon>
        <taxon>Endopterygota</taxon>
        <taxon>Diptera</taxon>
        <taxon>Nematocera</taxon>
        <taxon>Culicoidea</taxon>
        <taxon>Culicidae</taxon>
        <taxon>Anophelinae</taxon>
        <taxon>Anopheles</taxon>
    </lineage>
</organism>
<evidence type="ECO:0000256" key="3">
    <source>
        <dbReference type="ARBA" id="ARBA00022679"/>
    </source>
</evidence>
<dbReference type="SUPFAM" id="SSF50630">
    <property type="entry name" value="Acid proteases"/>
    <property type="match status" value="1"/>
</dbReference>
<feature type="domain" description="Reverse transcriptase" evidence="15">
    <location>
        <begin position="518"/>
        <end position="698"/>
    </location>
</feature>
<dbReference type="InterPro" id="IPR012337">
    <property type="entry name" value="RNaseH-like_sf"/>
</dbReference>
<dbReference type="InterPro" id="IPR036397">
    <property type="entry name" value="RNaseH_sf"/>
</dbReference>
<dbReference type="SUPFAM" id="SSF53098">
    <property type="entry name" value="Ribonuclease H-like"/>
    <property type="match status" value="1"/>
</dbReference>
<evidence type="ECO:0000256" key="9">
    <source>
        <dbReference type="ARBA" id="ARBA00023125"/>
    </source>
</evidence>
<dbReference type="Pfam" id="PF17919">
    <property type="entry name" value="RT_RNaseH_2"/>
    <property type="match status" value="1"/>
</dbReference>
<dbReference type="PROSITE" id="PS50994">
    <property type="entry name" value="INTEGRASE"/>
    <property type="match status" value="1"/>
</dbReference>
<keyword evidence="4" id="KW-0548">Nucleotidyltransferase</keyword>